<dbReference type="AlphaFoldDB" id="A0A3R9P7H8"/>
<reference evidence="2 3" key="1">
    <citation type="submission" date="2018-10" db="EMBL/GenBank/DDBJ databases">
        <title>Draft genome sequence of Bacillus salarius IM0101, isolated from a hypersaline soil in Inner Mongolia, China.</title>
        <authorList>
            <person name="Yamprayoonswat W."/>
            <person name="Boonvisut S."/>
            <person name="Jumpathong W."/>
            <person name="Sittihan S."/>
            <person name="Ruangsuj P."/>
            <person name="Wanthongcharoen S."/>
            <person name="Thongpramul N."/>
            <person name="Pimmason S."/>
            <person name="Yu B."/>
            <person name="Yasawong M."/>
        </authorList>
    </citation>
    <scope>NUCLEOTIDE SEQUENCE [LARGE SCALE GENOMIC DNA]</scope>
    <source>
        <strain evidence="2 3">IM0101</strain>
    </source>
</reference>
<keyword evidence="1" id="KW-0472">Membrane</keyword>
<keyword evidence="1" id="KW-1133">Transmembrane helix</keyword>
<feature type="transmembrane region" description="Helical" evidence="1">
    <location>
        <begin position="21"/>
        <end position="40"/>
    </location>
</feature>
<evidence type="ECO:0000313" key="2">
    <source>
        <dbReference type="EMBL" id="RSL34465.1"/>
    </source>
</evidence>
<dbReference type="Proteomes" id="UP000275076">
    <property type="component" value="Unassembled WGS sequence"/>
</dbReference>
<proteinExistence type="predicted"/>
<keyword evidence="3" id="KW-1185">Reference proteome</keyword>
<organism evidence="2 3">
    <name type="scientific">Salibacterium salarium</name>
    <dbReference type="NCBI Taxonomy" id="284579"/>
    <lineage>
        <taxon>Bacteria</taxon>
        <taxon>Bacillati</taxon>
        <taxon>Bacillota</taxon>
        <taxon>Bacilli</taxon>
        <taxon>Bacillales</taxon>
        <taxon>Bacillaceae</taxon>
    </lineage>
</organism>
<dbReference type="InterPro" id="IPR010897">
    <property type="entry name" value="Spore_II_P"/>
</dbReference>
<name>A0A3R9P7H8_9BACI</name>
<dbReference type="Pfam" id="PF07454">
    <property type="entry name" value="SpoIIP"/>
    <property type="match status" value="1"/>
</dbReference>
<evidence type="ECO:0000256" key="1">
    <source>
        <dbReference type="SAM" id="Phobius"/>
    </source>
</evidence>
<sequence>MVYKNKGRTGLLKKRTSIRKIIMTGMAGYLLVMFIIAVLTSSEDESIFSSRQLHTWSSEVQKELLISLFTYENRYFINDSDVETESISNMLFEFATRLDFHEPRTLLGREIPGFASFDGKIVVAGDGADFTNMPIESAPPLEVLLEEREATADRLEIMDDSDQEVDNASQTNETIAHIIHSHSRESYLPELEEGTENAFHSDVNITMVGQRLGEQLEKHGIGTTVDKTDIEKRLHEKGWEFPQSYDVSRTVLQEAIEENDQLELFFDLHRDSQPRDITTATINGETVARTYFVIGENNPHYEKNLEMAKDLHHRLNDKYPGISRGVLTKGGVGANGRYNQDLSEKSILIEVGGIENSLNETYRTADKLAEVISEQYFESKEEGE</sequence>
<protein>
    <submittedName>
        <fullName evidence="2">Stage II sporulation protein P</fullName>
    </submittedName>
</protein>
<dbReference type="SUPFAM" id="SSF53187">
    <property type="entry name" value="Zn-dependent exopeptidases"/>
    <property type="match status" value="1"/>
</dbReference>
<gene>
    <name evidence="2" type="ORF">D7Z54_04735</name>
</gene>
<dbReference type="NCBIfam" id="TIGR02867">
    <property type="entry name" value="spore_II_P"/>
    <property type="match status" value="1"/>
</dbReference>
<keyword evidence="1" id="KW-0812">Transmembrane</keyword>
<comment type="caution">
    <text evidence="2">The sequence shown here is derived from an EMBL/GenBank/DDBJ whole genome shotgun (WGS) entry which is preliminary data.</text>
</comment>
<dbReference type="EMBL" id="RBVX01000003">
    <property type="protein sequence ID" value="RSL34465.1"/>
    <property type="molecule type" value="Genomic_DNA"/>
</dbReference>
<dbReference type="OrthoDB" id="1633470at2"/>
<evidence type="ECO:0000313" key="3">
    <source>
        <dbReference type="Proteomes" id="UP000275076"/>
    </source>
</evidence>
<dbReference type="RefSeq" id="WP_125554697.1">
    <property type="nucleotide sequence ID" value="NZ_RBVX01000003.1"/>
</dbReference>
<accession>A0A3R9P7H8</accession>